<name>A0AAX4PAZ5_9CHLO</name>
<organism evidence="3 4">
    <name type="scientific">Chloropicon roscoffensis</name>
    <dbReference type="NCBI Taxonomy" id="1461544"/>
    <lineage>
        <taxon>Eukaryota</taxon>
        <taxon>Viridiplantae</taxon>
        <taxon>Chlorophyta</taxon>
        <taxon>Chloropicophyceae</taxon>
        <taxon>Chloropicales</taxon>
        <taxon>Chloropicaceae</taxon>
        <taxon>Chloropicon</taxon>
    </lineage>
</organism>
<keyword evidence="3" id="KW-0966">Cell projection</keyword>
<feature type="region of interest" description="Disordered" evidence="2">
    <location>
        <begin position="66"/>
        <end position="168"/>
    </location>
</feature>
<feature type="compositionally biased region" description="Low complexity" evidence="2">
    <location>
        <begin position="124"/>
        <end position="143"/>
    </location>
</feature>
<dbReference type="EMBL" id="CP151507">
    <property type="protein sequence ID" value="WZN63387.1"/>
    <property type="molecule type" value="Genomic_DNA"/>
</dbReference>
<evidence type="ECO:0000313" key="4">
    <source>
        <dbReference type="Proteomes" id="UP001472866"/>
    </source>
</evidence>
<accession>A0AAX4PAZ5</accession>
<gene>
    <name evidence="3" type="ORF">HKI87_07g49350</name>
</gene>
<dbReference type="PANTHER" id="PTHR23313">
    <property type="entry name" value="TSEC1-RELATED"/>
    <property type="match status" value="1"/>
</dbReference>
<evidence type="ECO:0000313" key="3">
    <source>
        <dbReference type="EMBL" id="WZN63387.1"/>
    </source>
</evidence>
<keyword evidence="1" id="KW-0175">Coiled coil</keyword>
<keyword evidence="4" id="KW-1185">Reference proteome</keyword>
<dbReference type="PANTHER" id="PTHR23313:SF0">
    <property type="entry name" value="TESTIS-EXPRESSED PROTEIN 9"/>
    <property type="match status" value="1"/>
</dbReference>
<feature type="compositionally biased region" description="Basic and acidic residues" evidence="2">
    <location>
        <begin position="67"/>
        <end position="82"/>
    </location>
</feature>
<proteinExistence type="predicted"/>
<feature type="compositionally biased region" description="Low complexity" evidence="2">
    <location>
        <begin position="94"/>
        <end position="107"/>
    </location>
</feature>
<keyword evidence="3" id="KW-0969">Cilium</keyword>
<evidence type="ECO:0000256" key="2">
    <source>
        <dbReference type="SAM" id="MobiDB-lite"/>
    </source>
</evidence>
<evidence type="ECO:0000256" key="1">
    <source>
        <dbReference type="SAM" id="Coils"/>
    </source>
</evidence>
<feature type="compositionally biased region" description="Polar residues" evidence="2">
    <location>
        <begin position="151"/>
        <end position="160"/>
    </location>
</feature>
<keyword evidence="3" id="KW-0282">Flagellum</keyword>
<dbReference type="Proteomes" id="UP001472866">
    <property type="component" value="Chromosome 07"/>
</dbReference>
<sequence>MEGKGGEVASAMGSMSLEALEAINKELEQRAATSVAAAEQALRAVQNKEEDLAQNAEKIVQAAAMKAAHEDVAVSRQGKENEAVVEDPSETPVRAPVRTARSSSARRAAQEPLSKKKPAQVALASSTPKAAKPAAPSSSKPSSVTRAPRDSPTQPLSTFPSDFDLPSRPDAQVRLYKARIKALEADLQAQETLLSQRTKELNQKDVLGKQLKGSLAKVEKENRAMRAALEKHQRTQESLRVELQDKEKMLEEATRHGDKASREKVKMEKDIKSREIRMQRAIEEIDRYKSMVEEMKSLEKDRRYVNREDHLRVVQEKTKLEKQKSELLSVFKKQSKLVDVLKRQKIHLEAATALKFTEDEFLKTLEISAP</sequence>
<reference evidence="3 4" key="1">
    <citation type="submission" date="2024-03" db="EMBL/GenBank/DDBJ databases">
        <title>Complete genome sequence of the green alga Chloropicon roscoffensis RCC1871.</title>
        <authorList>
            <person name="Lemieux C."/>
            <person name="Pombert J.-F."/>
            <person name="Otis C."/>
            <person name="Turmel M."/>
        </authorList>
    </citation>
    <scope>NUCLEOTIDE SEQUENCE [LARGE SCALE GENOMIC DNA]</scope>
    <source>
        <strain evidence="3 4">RCC1871</strain>
    </source>
</reference>
<protein>
    <submittedName>
        <fullName evidence="3">Flagellar/basal body protein</fullName>
    </submittedName>
</protein>
<feature type="region of interest" description="Disordered" evidence="2">
    <location>
        <begin position="251"/>
        <end position="270"/>
    </location>
</feature>
<dbReference type="AlphaFoldDB" id="A0AAX4PAZ5"/>
<feature type="coiled-coil region" evidence="1">
    <location>
        <begin position="17"/>
        <end position="62"/>
    </location>
</feature>